<reference evidence="2" key="1">
    <citation type="submission" date="2021-06" db="EMBL/GenBank/DDBJ databases">
        <authorList>
            <person name="Kallberg Y."/>
            <person name="Tangrot J."/>
            <person name="Rosling A."/>
        </authorList>
    </citation>
    <scope>NUCLEOTIDE SEQUENCE</scope>
    <source>
        <strain evidence="2">BR232B</strain>
    </source>
</reference>
<feature type="compositionally biased region" description="Low complexity" evidence="1">
    <location>
        <begin position="1"/>
        <end position="18"/>
    </location>
</feature>
<evidence type="ECO:0000313" key="2">
    <source>
        <dbReference type="EMBL" id="CAG8669867.1"/>
    </source>
</evidence>
<feature type="region of interest" description="Disordered" evidence="1">
    <location>
        <begin position="1"/>
        <end position="44"/>
    </location>
</feature>
<name>A0A9N9H9P7_9GLOM</name>
<protein>
    <submittedName>
        <fullName evidence="2">6386_t:CDS:1</fullName>
    </submittedName>
</protein>
<comment type="caution">
    <text evidence="2">The sequence shown here is derived from an EMBL/GenBank/DDBJ whole genome shotgun (WGS) entry which is preliminary data.</text>
</comment>
<dbReference type="AlphaFoldDB" id="A0A9N9H9P7"/>
<organism evidence="2 3">
    <name type="scientific">Paraglomus brasilianum</name>
    <dbReference type="NCBI Taxonomy" id="144538"/>
    <lineage>
        <taxon>Eukaryota</taxon>
        <taxon>Fungi</taxon>
        <taxon>Fungi incertae sedis</taxon>
        <taxon>Mucoromycota</taxon>
        <taxon>Glomeromycotina</taxon>
        <taxon>Glomeromycetes</taxon>
        <taxon>Paraglomerales</taxon>
        <taxon>Paraglomeraceae</taxon>
        <taxon>Paraglomus</taxon>
    </lineage>
</organism>
<sequence>MSQQPSQQEQGQQQQQRQYRYTLTYPASSTTYQPKQQEYADGSN</sequence>
<accession>A0A9N9H9P7</accession>
<evidence type="ECO:0000313" key="3">
    <source>
        <dbReference type="Proteomes" id="UP000789739"/>
    </source>
</evidence>
<feature type="non-terminal residue" evidence="2">
    <location>
        <position position="44"/>
    </location>
</feature>
<gene>
    <name evidence="2" type="ORF">PBRASI_LOCUS11245</name>
</gene>
<feature type="compositionally biased region" description="Polar residues" evidence="1">
    <location>
        <begin position="19"/>
        <end position="44"/>
    </location>
</feature>
<proteinExistence type="predicted"/>
<dbReference type="EMBL" id="CAJVPI010004762">
    <property type="protein sequence ID" value="CAG8669867.1"/>
    <property type="molecule type" value="Genomic_DNA"/>
</dbReference>
<evidence type="ECO:0000256" key="1">
    <source>
        <dbReference type="SAM" id="MobiDB-lite"/>
    </source>
</evidence>
<keyword evidence="3" id="KW-1185">Reference proteome</keyword>
<dbReference type="Proteomes" id="UP000789739">
    <property type="component" value="Unassembled WGS sequence"/>
</dbReference>